<sequence>MKENIDKLLGNNENVLLKKKENNKIQHIDNISAQKHPDIGNAYVTPIAQHVLDYDPEALIWQDSPSLATMIPSIIKWLFIFIIWFLIQTAMQPIKSNFKNAEAMAASAPTAQPIENKQSKKHQKNTKHSKKAAASIQENESTIATQNTNTPEKNDDTWYKIVFWSGVIVFTFQIFVHIESAMQIKCTKYRMTSQRLTIQSGILSKNINSYEIHNLGSGQIYSPFTLRIFGVSNLYISGLWLIGIKNAEAVRDLMRNAGQIEASRMEKARFR</sequence>
<feature type="compositionally biased region" description="Polar residues" evidence="1">
    <location>
        <begin position="136"/>
        <end position="149"/>
    </location>
</feature>
<dbReference type="AlphaFoldDB" id="A0A318JMG1"/>
<dbReference type="EMBL" id="QJKC01000001">
    <property type="protein sequence ID" value="PXX51111.1"/>
    <property type="molecule type" value="Genomic_DNA"/>
</dbReference>
<keyword evidence="2" id="KW-1133">Transmembrane helix</keyword>
<dbReference type="RefSeq" id="WP_059285613.1">
    <property type="nucleotide sequence ID" value="NZ_LNQU01000033.1"/>
</dbReference>
<accession>A0A318JMG1</accession>
<feature type="transmembrane region" description="Helical" evidence="2">
    <location>
        <begin position="67"/>
        <end position="87"/>
    </location>
</feature>
<gene>
    <name evidence="3" type="ORF">DFR38_101172</name>
</gene>
<proteinExistence type="predicted"/>
<feature type="region of interest" description="Disordered" evidence="1">
    <location>
        <begin position="109"/>
        <end position="149"/>
    </location>
</feature>
<evidence type="ECO:0000256" key="1">
    <source>
        <dbReference type="SAM" id="MobiDB-lite"/>
    </source>
</evidence>
<evidence type="ECO:0000313" key="3">
    <source>
        <dbReference type="EMBL" id="PXX51111.1"/>
    </source>
</evidence>
<feature type="transmembrane region" description="Helical" evidence="2">
    <location>
        <begin position="161"/>
        <end position="182"/>
    </location>
</feature>
<dbReference type="Proteomes" id="UP000248395">
    <property type="component" value="Unassembled WGS sequence"/>
</dbReference>
<keyword evidence="2" id="KW-0472">Membrane</keyword>
<feature type="compositionally biased region" description="Basic residues" evidence="1">
    <location>
        <begin position="119"/>
        <end position="131"/>
    </location>
</feature>
<name>A0A318JMG1_9NEIS</name>
<keyword evidence="2" id="KW-0812">Transmembrane</keyword>
<protein>
    <submittedName>
        <fullName evidence="3">PH (Pleckstrin Homology) domain-containing protein</fullName>
    </submittedName>
</protein>
<organism evidence="3 4">
    <name type="scientific">Aquitalea magnusonii</name>
    <dbReference type="NCBI Taxonomy" id="332411"/>
    <lineage>
        <taxon>Bacteria</taxon>
        <taxon>Pseudomonadati</taxon>
        <taxon>Pseudomonadota</taxon>
        <taxon>Betaproteobacteria</taxon>
        <taxon>Neisseriales</taxon>
        <taxon>Chromobacteriaceae</taxon>
        <taxon>Aquitalea</taxon>
    </lineage>
</organism>
<reference evidence="3 4" key="1">
    <citation type="submission" date="2018-05" db="EMBL/GenBank/DDBJ databases">
        <title>Genomic Encyclopedia of Type Strains, Phase IV (KMG-IV): sequencing the most valuable type-strain genomes for metagenomic binning, comparative biology and taxonomic classification.</title>
        <authorList>
            <person name="Goeker M."/>
        </authorList>
    </citation>
    <scope>NUCLEOTIDE SEQUENCE [LARGE SCALE GENOMIC DNA]</scope>
    <source>
        <strain evidence="3 4">DSM 25134</strain>
    </source>
</reference>
<keyword evidence="4" id="KW-1185">Reference proteome</keyword>
<dbReference type="OrthoDB" id="9790842at2"/>
<evidence type="ECO:0000313" key="4">
    <source>
        <dbReference type="Proteomes" id="UP000248395"/>
    </source>
</evidence>
<comment type="caution">
    <text evidence="3">The sequence shown here is derived from an EMBL/GenBank/DDBJ whole genome shotgun (WGS) entry which is preliminary data.</text>
</comment>
<evidence type="ECO:0000256" key="2">
    <source>
        <dbReference type="SAM" id="Phobius"/>
    </source>
</evidence>